<dbReference type="Proteomes" id="UP000838324">
    <property type="component" value="Unassembled WGS sequence"/>
</dbReference>
<dbReference type="InterPro" id="IPR050072">
    <property type="entry name" value="Peptidase_M20A"/>
</dbReference>
<comment type="cofactor">
    <cofactor evidence="1">
        <name>Co(2+)</name>
        <dbReference type="ChEBI" id="CHEBI:48828"/>
    </cofactor>
</comment>
<evidence type="ECO:0000256" key="6">
    <source>
        <dbReference type="ARBA" id="ARBA00016853"/>
    </source>
</evidence>
<keyword evidence="13" id="KW-0170">Cobalt</keyword>
<dbReference type="EMBL" id="CAKMMG010000001">
    <property type="protein sequence ID" value="CAH1190133.1"/>
    <property type="molecule type" value="Genomic_DNA"/>
</dbReference>
<keyword evidence="10" id="KW-0862">Zinc</keyword>
<dbReference type="InterPro" id="IPR011650">
    <property type="entry name" value="Peptidase_M20_dimer"/>
</dbReference>
<evidence type="ECO:0000256" key="8">
    <source>
        <dbReference type="ARBA" id="ARBA00022723"/>
    </source>
</evidence>
<dbReference type="InterPro" id="IPR010182">
    <property type="entry name" value="ArgE/DapE"/>
</dbReference>
<evidence type="ECO:0000256" key="2">
    <source>
        <dbReference type="ARBA" id="ARBA00001947"/>
    </source>
</evidence>
<evidence type="ECO:0000256" key="4">
    <source>
        <dbReference type="ARBA" id="ARBA00006247"/>
    </source>
</evidence>
<evidence type="ECO:0000256" key="9">
    <source>
        <dbReference type="ARBA" id="ARBA00022801"/>
    </source>
</evidence>
<dbReference type="SUPFAM" id="SSF53187">
    <property type="entry name" value="Zn-dependent exopeptidases"/>
    <property type="match status" value="1"/>
</dbReference>
<keyword evidence="11" id="KW-0220">Diaminopimelate biosynthesis</keyword>
<accession>A0ABN8FWI8</accession>
<comment type="pathway">
    <text evidence="3">Amino-acid biosynthesis; L-lysine biosynthesis via DAP pathway; LL-2,6-diaminopimelate from (S)-tetrahydrodipicolinate (succinylase route): step 3/3.</text>
</comment>
<keyword evidence="9 16" id="KW-0378">Hydrolase</keyword>
<proteinExistence type="inferred from homology"/>
<evidence type="ECO:0000256" key="12">
    <source>
        <dbReference type="ARBA" id="ARBA00023154"/>
    </source>
</evidence>
<evidence type="ECO:0000256" key="11">
    <source>
        <dbReference type="ARBA" id="ARBA00022915"/>
    </source>
</evidence>
<keyword evidence="7" id="KW-0028">Amino-acid biosynthesis</keyword>
<dbReference type="SUPFAM" id="SSF55031">
    <property type="entry name" value="Bacterial exopeptidase dimerisation domain"/>
    <property type="match status" value="1"/>
</dbReference>
<dbReference type="CDD" id="cd08659">
    <property type="entry name" value="M20_ArgE_DapE-like"/>
    <property type="match status" value="1"/>
</dbReference>
<comment type="catalytic activity">
    <reaction evidence="14">
        <text>N-succinyl-(2S,6S)-2,6-diaminopimelate + H2O = (2S,6S)-2,6-diaminopimelate + succinate</text>
        <dbReference type="Rhea" id="RHEA:22608"/>
        <dbReference type="ChEBI" id="CHEBI:15377"/>
        <dbReference type="ChEBI" id="CHEBI:30031"/>
        <dbReference type="ChEBI" id="CHEBI:57609"/>
        <dbReference type="ChEBI" id="CHEBI:58087"/>
        <dbReference type="EC" id="3.5.1.18"/>
    </reaction>
</comment>
<dbReference type="Gene3D" id="3.30.70.360">
    <property type="match status" value="1"/>
</dbReference>
<dbReference type="InterPro" id="IPR036264">
    <property type="entry name" value="Bact_exopeptidase_dim_dom"/>
</dbReference>
<dbReference type="Pfam" id="PF07687">
    <property type="entry name" value="M20_dimer"/>
    <property type="match status" value="1"/>
</dbReference>
<reference evidence="16" key="1">
    <citation type="submission" date="2022-01" db="EMBL/GenBank/DDBJ databases">
        <authorList>
            <person name="Criscuolo A."/>
        </authorList>
    </citation>
    <scope>NUCLEOTIDE SEQUENCE</scope>
    <source>
        <strain evidence="16">CIP111892</strain>
    </source>
</reference>
<gene>
    <name evidence="16" type="primary">dapE_1</name>
    <name evidence="16" type="ORF">PAECIP111892_00021</name>
</gene>
<dbReference type="GO" id="GO:0009014">
    <property type="term" value="F:succinyl-diaminopimelate desuccinylase activity"/>
    <property type="evidence" value="ECO:0007669"/>
    <property type="project" value="UniProtKB-EC"/>
</dbReference>
<dbReference type="PANTHER" id="PTHR43808:SF8">
    <property type="entry name" value="PEPTIDASE M20 DIMERISATION DOMAIN-CONTAINING PROTEIN"/>
    <property type="match status" value="1"/>
</dbReference>
<dbReference type="RefSeq" id="WP_236328356.1">
    <property type="nucleotide sequence ID" value="NZ_CAKMMG010000001.1"/>
</dbReference>
<evidence type="ECO:0000256" key="10">
    <source>
        <dbReference type="ARBA" id="ARBA00022833"/>
    </source>
</evidence>
<protein>
    <recommendedName>
        <fullName evidence="6">Probable succinyl-diaminopimelate desuccinylase</fullName>
        <ecNumber evidence="5">3.5.1.18</ecNumber>
    </recommendedName>
</protein>
<keyword evidence="12" id="KW-0457">Lysine biosynthesis</keyword>
<dbReference type="InterPro" id="IPR002933">
    <property type="entry name" value="Peptidase_M20"/>
</dbReference>
<comment type="cofactor">
    <cofactor evidence="2">
        <name>Zn(2+)</name>
        <dbReference type="ChEBI" id="CHEBI:29105"/>
    </cofactor>
</comment>
<evidence type="ECO:0000256" key="13">
    <source>
        <dbReference type="ARBA" id="ARBA00023285"/>
    </source>
</evidence>
<evidence type="ECO:0000259" key="15">
    <source>
        <dbReference type="Pfam" id="PF07687"/>
    </source>
</evidence>
<organism evidence="16 17">
    <name type="scientific">Paenibacillus auburnensis</name>
    <dbReference type="NCBI Taxonomy" id="2905649"/>
    <lineage>
        <taxon>Bacteria</taxon>
        <taxon>Bacillati</taxon>
        <taxon>Bacillota</taxon>
        <taxon>Bacilli</taxon>
        <taxon>Bacillales</taxon>
        <taxon>Paenibacillaceae</taxon>
        <taxon>Paenibacillus</taxon>
    </lineage>
</organism>
<dbReference type="PROSITE" id="PS00758">
    <property type="entry name" value="ARGE_DAPE_CPG2_1"/>
    <property type="match status" value="1"/>
</dbReference>
<comment type="caution">
    <text evidence="16">The sequence shown here is derived from an EMBL/GenBank/DDBJ whole genome shotgun (WGS) entry which is preliminary data.</text>
</comment>
<keyword evidence="8" id="KW-0479">Metal-binding</keyword>
<comment type="similarity">
    <text evidence="4">Belongs to the peptidase M20A family.</text>
</comment>
<evidence type="ECO:0000256" key="3">
    <source>
        <dbReference type="ARBA" id="ARBA00005130"/>
    </source>
</evidence>
<evidence type="ECO:0000256" key="1">
    <source>
        <dbReference type="ARBA" id="ARBA00001941"/>
    </source>
</evidence>
<dbReference type="PANTHER" id="PTHR43808">
    <property type="entry name" value="ACETYLORNITHINE DEACETYLASE"/>
    <property type="match status" value="1"/>
</dbReference>
<name>A0ABN8FWI8_9BACL</name>
<dbReference type="Pfam" id="PF01546">
    <property type="entry name" value="Peptidase_M20"/>
    <property type="match status" value="1"/>
</dbReference>
<evidence type="ECO:0000313" key="16">
    <source>
        <dbReference type="EMBL" id="CAH1190133.1"/>
    </source>
</evidence>
<dbReference type="InterPro" id="IPR001261">
    <property type="entry name" value="ArgE/DapE_CS"/>
</dbReference>
<keyword evidence="17" id="KW-1185">Reference proteome</keyword>
<evidence type="ECO:0000256" key="5">
    <source>
        <dbReference type="ARBA" id="ARBA00011921"/>
    </source>
</evidence>
<evidence type="ECO:0000256" key="7">
    <source>
        <dbReference type="ARBA" id="ARBA00022605"/>
    </source>
</evidence>
<feature type="domain" description="Peptidase M20 dimerisation" evidence="15">
    <location>
        <begin position="180"/>
        <end position="283"/>
    </location>
</feature>
<evidence type="ECO:0000256" key="14">
    <source>
        <dbReference type="ARBA" id="ARBA00051301"/>
    </source>
</evidence>
<dbReference type="Gene3D" id="3.40.630.10">
    <property type="entry name" value="Zn peptidases"/>
    <property type="match status" value="2"/>
</dbReference>
<evidence type="ECO:0000313" key="17">
    <source>
        <dbReference type="Proteomes" id="UP000838324"/>
    </source>
</evidence>
<dbReference type="EC" id="3.5.1.18" evidence="5"/>
<dbReference type="NCBIfam" id="TIGR01910">
    <property type="entry name" value="DapE-ArgE"/>
    <property type="match status" value="1"/>
</dbReference>
<sequence>MIDVRSREVAVPFLQSLIQVDTCNPPGNEHRLSLLLQDFLRKAGLDSRISSIGGIEQGRSNLEAVFPGDGGRKLMFCGHLDTVSPWTAEAGKYHPHGAVIDNGKMYGRGTSDMKSGLAAMLLAAVSLHQDGIRLGGDLIFLATAGEEVDSCGARQYAEQHSLSELDGLVIAEPTGSRVAVGHKGALWLRISLFGRSAHGSMPQLGLNAVEGMMEVIALLHQHALEWQAHDPVLGSSSLSVNKIDGGVQTNVIPDRCTIDVDIRTVPPLLHEELLSEITAKLEEMKQLHSGYRYQVEELLDRSVVYTDPVEELIRIALELAGKTGGAGGQSGEEEVHRKAAANATDTAVRGVSYYTDASVLHDHGRLPVLIYGPGDPGLAHQPDEWVDIEAYLDSIEFYRKLAVSYLGVIRD</sequence>